<evidence type="ECO:0000313" key="1">
    <source>
        <dbReference type="EMBL" id="DAF63742.1"/>
    </source>
</evidence>
<sequence>MIYGYENYKVYEIRNVNLSEKSEGFHIQYPIIREFLEYENKDSLEYIPKFPRQKFIFNYKNSTINILSSASLRLEGTPDVTDKSLLYFIDNSKYPFSWRNRFGTAVPSKSKADYIVLPNEVDLFINTGRSVFINDARKTILILYWPDVSSAHIGQTFMEWLDSLDGRIRERILFYDKDITMIADSMKEVKCSYIGDMLWIDKKDSWLYDVLQEENENFITERELLELSAKEENDFTLQMVDEVLEDLREGNYDKKVKSLKRVADMNFFRYPSVAKYILKRELKPPFGMALLGEEMTYMYYYLTSIMAPFKTVTGYEYDLVKVLYERHIRNRIESLLYEESKYTNLKVNCNFNIDVIGRDTIEN</sequence>
<dbReference type="EMBL" id="BK032843">
    <property type="protein sequence ID" value="DAF63742.1"/>
    <property type="molecule type" value="Genomic_DNA"/>
</dbReference>
<accession>A0A8S5TKB2</accession>
<reference evidence="1" key="1">
    <citation type="journal article" date="2021" name="Proc. Natl. Acad. Sci. U.S.A.">
        <title>A Catalog of Tens of Thousands of Viruses from Human Metagenomes Reveals Hidden Associations with Chronic Diseases.</title>
        <authorList>
            <person name="Tisza M.J."/>
            <person name="Buck C.B."/>
        </authorList>
    </citation>
    <scope>NUCLEOTIDE SEQUENCE</scope>
    <source>
        <strain evidence="1">Ctz6O13</strain>
    </source>
</reference>
<proteinExistence type="predicted"/>
<protein>
    <submittedName>
        <fullName evidence="1">Uncharacterized protein</fullName>
    </submittedName>
</protein>
<name>A0A8S5TKB2_9CAUD</name>
<organism evidence="1">
    <name type="scientific">Podoviridae sp. ctz6O13</name>
    <dbReference type="NCBI Taxonomy" id="2827757"/>
    <lineage>
        <taxon>Viruses</taxon>
        <taxon>Duplodnaviria</taxon>
        <taxon>Heunggongvirae</taxon>
        <taxon>Uroviricota</taxon>
        <taxon>Caudoviricetes</taxon>
    </lineage>
</organism>